<evidence type="ECO:0000313" key="2">
    <source>
        <dbReference type="EMBL" id="CAF1054584.1"/>
    </source>
</evidence>
<sequence length="219" mass="25552">MSITNLSNNNNEIYEKIQPLKTKKDQAHGDDTHNELFSYENQQIPHVFKNQTDISPISSCSNELSFERDMRITDTSNEAFKTDDEDRKKQDLIISDVSLQQQRLPNDECEYEIDLGNGWITKSSSSYQSDPKYQQRSTSIISGDSIHSMNTYQIPFTNTFYRQHIQENSIDHYDKSNILFNSHNYIQQRWPQFSLRTFTIFSIGTTTLLCVIVLIILVF</sequence>
<organism evidence="2 3">
    <name type="scientific">Adineta steineri</name>
    <dbReference type="NCBI Taxonomy" id="433720"/>
    <lineage>
        <taxon>Eukaryota</taxon>
        <taxon>Metazoa</taxon>
        <taxon>Spiralia</taxon>
        <taxon>Gnathifera</taxon>
        <taxon>Rotifera</taxon>
        <taxon>Eurotatoria</taxon>
        <taxon>Bdelloidea</taxon>
        <taxon>Adinetida</taxon>
        <taxon>Adinetidae</taxon>
        <taxon>Adineta</taxon>
    </lineage>
</organism>
<protein>
    <submittedName>
        <fullName evidence="2">Uncharacterized protein</fullName>
    </submittedName>
</protein>
<gene>
    <name evidence="2" type="ORF">IZO911_LOCUS20524</name>
</gene>
<proteinExistence type="predicted"/>
<keyword evidence="1" id="KW-1133">Transmembrane helix</keyword>
<dbReference type="Proteomes" id="UP000663860">
    <property type="component" value="Unassembled WGS sequence"/>
</dbReference>
<keyword evidence="1" id="KW-0812">Transmembrane</keyword>
<evidence type="ECO:0000256" key="1">
    <source>
        <dbReference type="SAM" id="Phobius"/>
    </source>
</evidence>
<dbReference type="AlphaFoldDB" id="A0A814KQS8"/>
<evidence type="ECO:0000313" key="3">
    <source>
        <dbReference type="Proteomes" id="UP000663860"/>
    </source>
</evidence>
<accession>A0A814KQS8</accession>
<comment type="caution">
    <text evidence="2">The sequence shown here is derived from an EMBL/GenBank/DDBJ whole genome shotgun (WGS) entry which is preliminary data.</text>
</comment>
<keyword evidence="1" id="KW-0472">Membrane</keyword>
<feature type="transmembrane region" description="Helical" evidence="1">
    <location>
        <begin position="198"/>
        <end position="218"/>
    </location>
</feature>
<reference evidence="2" key="1">
    <citation type="submission" date="2021-02" db="EMBL/GenBank/DDBJ databases">
        <authorList>
            <person name="Nowell W R."/>
        </authorList>
    </citation>
    <scope>NUCLEOTIDE SEQUENCE</scope>
</reference>
<name>A0A814KQS8_9BILA</name>
<dbReference type="EMBL" id="CAJNOE010000214">
    <property type="protein sequence ID" value="CAF1054584.1"/>
    <property type="molecule type" value="Genomic_DNA"/>
</dbReference>